<dbReference type="RefSeq" id="WP_230763012.1">
    <property type="nucleotide sequence ID" value="NZ_BAAARD010000008.1"/>
</dbReference>
<sequence>MSIGFGILLFVIGAILAFALNLTVDWIDLQLVGYILMGAGVVIVIIGIVLLARRRRSVATSQTSIDPATGDRVTRTERSAPDDEVY</sequence>
<keyword evidence="2" id="KW-0472">Membrane</keyword>
<gene>
    <name evidence="4" type="ORF">MTP13_12215</name>
</gene>
<organism evidence="4 5">
    <name type="scientific">Agromyces soli</name>
    <dbReference type="NCBI Taxonomy" id="659012"/>
    <lineage>
        <taxon>Bacteria</taxon>
        <taxon>Bacillati</taxon>
        <taxon>Actinomycetota</taxon>
        <taxon>Actinomycetes</taxon>
        <taxon>Micrococcales</taxon>
        <taxon>Microbacteriaceae</taxon>
        <taxon>Agromyces</taxon>
    </lineage>
</organism>
<evidence type="ECO:0000256" key="1">
    <source>
        <dbReference type="SAM" id="MobiDB-lite"/>
    </source>
</evidence>
<dbReference type="InterPro" id="IPR045597">
    <property type="entry name" value="DUF6458"/>
</dbReference>
<name>A0ABY4APN2_9MICO</name>
<feature type="domain" description="DUF6458" evidence="3">
    <location>
        <begin position="1"/>
        <end position="64"/>
    </location>
</feature>
<accession>A0ABY4APN2</accession>
<protein>
    <submittedName>
        <fullName evidence="4">DUF6458 family protein</fullName>
    </submittedName>
</protein>
<dbReference type="Pfam" id="PF20059">
    <property type="entry name" value="DUF6458"/>
    <property type="match status" value="1"/>
</dbReference>
<feature type="region of interest" description="Disordered" evidence="1">
    <location>
        <begin position="55"/>
        <end position="86"/>
    </location>
</feature>
<feature type="transmembrane region" description="Helical" evidence="2">
    <location>
        <begin position="29"/>
        <end position="52"/>
    </location>
</feature>
<evidence type="ECO:0000313" key="5">
    <source>
        <dbReference type="Proteomes" id="UP000831304"/>
    </source>
</evidence>
<dbReference type="EMBL" id="CP094533">
    <property type="protein sequence ID" value="UOE25112.1"/>
    <property type="molecule type" value="Genomic_DNA"/>
</dbReference>
<keyword evidence="2" id="KW-1133">Transmembrane helix</keyword>
<dbReference type="Proteomes" id="UP000831304">
    <property type="component" value="Chromosome"/>
</dbReference>
<feature type="compositionally biased region" description="Basic and acidic residues" evidence="1">
    <location>
        <begin position="72"/>
        <end position="86"/>
    </location>
</feature>
<keyword evidence="5" id="KW-1185">Reference proteome</keyword>
<keyword evidence="2" id="KW-0812">Transmembrane</keyword>
<evidence type="ECO:0000256" key="2">
    <source>
        <dbReference type="SAM" id="Phobius"/>
    </source>
</evidence>
<proteinExistence type="predicted"/>
<evidence type="ECO:0000259" key="3">
    <source>
        <dbReference type="Pfam" id="PF20059"/>
    </source>
</evidence>
<evidence type="ECO:0000313" key="4">
    <source>
        <dbReference type="EMBL" id="UOE25112.1"/>
    </source>
</evidence>
<reference evidence="4 5" key="1">
    <citation type="submission" date="2022-03" db="EMBL/GenBank/DDBJ databases">
        <title>Agromyces sp. isolated from the gut of P. brevitarsis seulensis larvae.</title>
        <authorList>
            <person name="Won M."/>
            <person name="Kwon S.-W."/>
        </authorList>
    </citation>
    <scope>NUCLEOTIDE SEQUENCE [LARGE SCALE GENOMIC DNA]</scope>
    <source>
        <strain evidence="4 5">KACC 16215</strain>
    </source>
</reference>